<organism evidence="2 3">
    <name type="scientific">Puccinia striiformis f. sp. tritici PST-78</name>
    <dbReference type="NCBI Taxonomy" id="1165861"/>
    <lineage>
        <taxon>Eukaryota</taxon>
        <taxon>Fungi</taxon>
        <taxon>Dikarya</taxon>
        <taxon>Basidiomycota</taxon>
        <taxon>Pucciniomycotina</taxon>
        <taxon>Pucciniomycetes</taxon>
        <taxon>Pucciniales</taxon>
        <taxon>Pucciniaceae</taxon>
        <taxon>Puccinia</taxon>
    </lineage>
</organism>
<gene>
    <name evidence="2" type="ORF">PSTG_01857</name>
</gene>
<feature type="compositionally biased region" description="Polar residues" evidence="1">
    <location>
        <begin position="75"/>
        <end position="86"/>
    </location>
</feature>
<evidence type="ECO:0000313" key="3">
    <source>
        <dbReference type="Proteomes" id="UP000054564"/>
    </source>
</evidence>
<accession>A0A0L0VZV2</accession>
<name>A0A0L0VZV2_9BASI</name>
<comment type="caution">
    <text evidence="2">The sequence shown here is derived from an EMBL/GenBank/DDBJ whole genome shotgun (WGS) entry which is preliminary data.</text>
</comment>
<dbReference type="Proteomes" id="UP000054564">
    <property type="component" value="Unassembled WGS sequence"/>
</dbReference>
<evidence type="ECO:0000313" key="2">
    <source>
        <dbReference type="EMBL" id="KNF04801.1"/>
    </source>
</evidence>
<protein>
    <submittedName>
        <fullName evidence="2">Uncharacterized protein</fullName>
    </submittedName>
</protein>
<feature type="region of interest" description="Disordered" evidence="1">
    <location>
        <begin position="39"/>
        <end position="87"/>
    </location>
</feature>
<dbReference type="OrthoDB" id="10479304at2759"/>
<evidence type="ECO:0000256" key="1">
    <source>
        <dbReference type="SAM" id="MobiDB-lite"/>
    </source>
</evidence>
<dbReference type="AlphaFoldDB" id="A0A0L0VZV2"/>
<proteinExistence type="predicted"/>
<keyword evidence="3" id="KW-1185">Reference proteome</keyword>
<dbReference type="EMBL" id="AJIL01000010">
    <property type="protein sequence ID" value="KNF04801.1"/>
    <property type="molecule type" value="Genomic_DNA"/>
</dbReference>
<sequence length="310" mass="34752">MASGTRNPWVGTPHTRVGSPALQISPTLNQHNALVTQAKQEQHTSLESSAISSSTNPPNPDDTTEINGHEPSPGNHVTPSCTQAPQATDEEELTYGNRISLSYQYYLTPERSNQLDKHKQRMIAYPCILFGQHISRLTSDSSCSNLNKDVAGCLRKHTKTKKTHTLASLGIKGTGEIDPKELILTSLDRFLVSQLCAIWCAEAALPFSALVDKSHWAILHATIVKHLPLQRGVSRDTHMLYSAIQENYKAVWNYSAHKGALYLGVDVWQSPNDFNILDYTVPLDMWHCQRQHYGTTLWEELELGWEIVNW</sequence>
<feature type="compositionally biased region" description="Low complexity" evidence="1">
    <location>
        <begin position="45"/>
        <end position="54"/>
    </location>
</feature>
<reference evidence="3" key="1">
    <citation type="submission" date="2014-03" db="EMBL/GenBank/DDBJ databases">
        <title>The Genome Sequence of Puccinia striiformis f. sp. tritici PST-78.</title>
        <authorList>
            <consortium name="The Broad Institute Genome Sequencing Platform"/>
            <person name="Cuomo C."/>
            <person name="Hulbert S."/>
            <person name="Chen X."/>
            <person name="Walker B."/>
            <person name="Young S.K."/>
            <person name="Zeng Q."/>
            <person name="Gargeya S."/>
            <person name="Fitzgerald M."/>
            <person name="Haas B."/>
            <person name="Abouelleil A."/>
            <person name="Alvarado L."/>
            <person name="Arachchi H.M."/>
            <person name="Berlin A.M."/>
            <person name="Chapman S.B."/>
            <person name="Goldberg J."/>
            <person name="Griggs A."/>
            <person name="Gujja S."/>
            <person name="Hansen M."/>
            <person name="Howarth C."/>
            <person name="Imamovic A."/>
            <person name="Larimer J."/>
            <person name="McCowan C."/>
            <person name="Montmayeur A."/>
            <person name="Murphy C."/>
            <person name="Neiman D."/>
            <person name="Pearson M."/>
            <person name="Priest M."/>
            <person name="Roberts A."/>
            <person name="Saif S."/>
            <person name="Shea T."/>
            <person name="Sisk P."/>
            <person name="Sykes S."/>
            <person name="Wortman J."/>
            <person name="Nusbaum C."/>
            <person name="Birren B."/>
        </authorList>
    </citation>
    <scope>NUCLEOTIDE SEQUENCE [LARGE SCALE GENOMIC DNA]</scope>
    <source>
        <strain evidence="3">race PST-78</strain>
    </source>
</reference>